<evidence type="ECO:0000256" key="1">
    <source>
        <dbReference type="SAM" id="MobiDB-lite"/>
    </source>
</evidence>
<reference evidence="2" key="1">
    <citation type="journal article" date="2023" name="Science">
        <title>Genome structures resolve the early diversification of teleost fishes.</title>
        <authorList>
            <person name="Parey E."/>
            <person name="Louis A."/>
            <person name="Montfort J."/>
            <person name="Bouchez O."/>
            <person name="Roques C."/>
            <person name="Iampietro C."/>
            <person name="Lluch J."/>
            <person name="Castinel A."/>
            <person name="Donnadieu C."/>
            <person name="Desvignes T."/>
            <person name="Floi Bucao C."/>
            <person name="Jouanno E."/>
            <person name="Wen M."/>
            <person name="Mejri S."/>
            <person name="Dirks R."/>
            <person name="Jansen H."/>
            <person name="Henkel C."/>
            <person name="Chen W.J."/>
            <person name="Zahm M."/>
            <person name="Cabau C."/>
            <person name="Klopp C."/>
            <person name="Thompson A.W."/>
            <person name="Robinson-Rechavi M."/>
            <person name="Braasch I."/>
            <person name="Lecointre G."/>
            <person name="Bobe J."/>
            <person name="Postlethwait J.H."/>
            <person name="Berthelot C."/>
            <person name="Roest Crollius H."/>
            <person name="Guiguen Y."/>
        </authorList>
    </citation>
    <scope>NUCLEOTIDE SEQUENCE</scope>
    <source>
        <strain evidence="2">NC1722</strain>
    </source>
</reference>
<protein>
    <submittedName>
        <fullName evidence="2">Uncharacterized protein</fullName>
    </submittedName>
</protein>
<proteinExistence type="predicted"/>
<evidence type="ECO:0000313" key="2">
    <source>
        <dbReference type="EMBL" id="KAJ8417789.1"/>
    </source>
</evidence>
<accession>A0AAD7TB94</accession>
<dbReference type="EMBL" id="JAINUG010000003">
    <property type="protein sequence ID" value="KAJ8417789.1"/>
    <property type="molecule type" value="Genomic_DNA"/>
</dbReference>
<dbReference type="Proteomes" id="UP001221898">
    <property type="component" value="Unassembled WGS sequence"/>
</dbReference>
<sequence length="126" mass="13889">MWACRRRRADETMCQRLCRQPRRGLCGQVSAGSSSSRSSSRNERERGPHVSRYRRCHGDADALTPSGDSRCTAQTDFAFQGASASCKFSTGRRRDLRFLSNRLERHTDTDCTGQGGGGALGAPFTL</sequence>
<name>A0AAD7TB94_9TELE</name>
<keyword evidence="3" id="KW-1185">Reference proteome</keyword>
<organism evidence="2 3">
    <name type="scientific">Aldrovandia affinis</name>
    <dbReference type="NCBI Taxonomy" id="143900"/>
    <lineage>
        <taxon>Eukaryota</taxon>
        <taxon>Metazoa</taxon>
        <taxon>Chordata</taxon>
        <taxon>Craniata</taxon>
        <taxon>Vertebrata</taxon>
        <taxon>Euteleostomi</taxon>
        <taxon>Actinopterygii</taxon>
        <taxon>Neopterygii</taxon>
        <taxon>Teleostei</taxon>
        <taxon>Notacanthiformes</taxon>
        <taxon>Halosauridae</taxon>
        <taxon>Aldrovandia</taxon>
    </lineage>
</organism>
<evidence type="ECO:0000313" key="3">
    <source>
        <dbReference type="Proteomes" id="UP001221898"/>
    </source>
</evidence>
<dbReference type="AlphaFoldDB" id="A0AAD7TB94"/>
<feature type="region of interest" description="Disordered" evidence="1">
    <location>
        <begin position="25"/>
        <end position="61"/>
    </location>
</feature>
<comment type="caution">
    <text evidence="2">The sequence shown here is derived from an EMBL/GenBank/DDBJ whole genome shotgun (WGS) entry which is preliminary data.</text>
</comment>
<feature type="region of interest" description="Disordered" evidence="1">
    <location>
        <begin position="107"/>
        <end position="126"/>
    </location>
</feature>
<gene>
    <name evidence="2" type="ORF">AAFF_G00226320</name>
</gene>